<feature type="domain" description="Glycosyltransferase 2-like" evidence="1">
    <location>
        <begin position="23"/>
        <end position="193"/>
    </location>
</feature>
<keyword evidence="2" id="KW-0808">Transferase</keyword>
<dbReference type="Gene3D" id="3.90.550.10">
    <property type="entry name" value="Spore Coat Polysaccharide Biosynthesis Protein SpsA, Chain A"/>
    <property type="match status" value="1"/>
</dbReference>
<dbReference type="InterPro" id="IPR001173">
    <property type="entry name" value="Glyco_trans_2-like"/>
</dbReference>
<proteinExistence type="predicted"/>
<evidence type="ECO:0000259" key="1">
    <source>
        <dbReference type="Pfam" id="PF00535"/>
    </source>
</evidence>
<gene>
    <name evidence="2" type="ORF">VJ920_10215</name>
</gene>
<protein>
    <submittedName>
        <fullName evidence="2">Glycosyltransferase</fullName>
        <ecNumber evidence="2">2.4.-.-</ecNumber>
    </submittedName>
</protein>
<dbReference type="SUPFAM" id="SSF53448">
    <property type="entry name" value="Nucleotide-diphospho-sugar transferases"/>
    <property type="match status" value="1"/>
</dbReference>
<keyword evidence="2" id="KW-0328">Glycosyltransferase</keyword>
<evidence type="ECO:0000313" key="3">
    <source>
        <dbReference type="Proteomes" id="UP001343724"/>
    </source>
</evidence>
<dbReference type="EMBL" id="JAYMFH010000016">
    <property type="protein sequence ID" value="MEC4295685.1"/>
    <property type="molecule type" value="Genomic_DNA"/>
</dbReference>
<dbReference type="Pfam" id="PF00535">
    <property type="entry name" value="Glycos_transf_2"/>
    <property type="match status" value="1"/>
</dbReference>
<dbReference type="PANTHER" id="PTHR22916:SF3">
    <property type="entry name" value="UDP-GLCNAC:BETAGAL BETA-1,3-N-ACETYLGLUCOSAMINYLTRANSFERASE-LIKE PROTEIN 1"/>
    <property type="match status" value="1"/>
</dbReference>
<dbReference type="InterPro" id="IPR029044">
    <property type="entry name" value="Nucleotide-diphossugar_trans"/>
</dbReference>
<accession>A0ABU6J1C2</accession>
<sequence length="333" mass="38136">MEPVVTQERGEGCAPGAGAPKVSVIIPVYNTEPYLRQCLDSVVAQTLRDIEVICVDDGSTDGSLEILREYEARDGRVIVLQQQNQFAGVARNRGMERARGDYLVFWDSDDFFEPTALEKMHEQIVRYGADICVCGANQYLQETGELRPSARYLAEDRLPESAVFNRHTHNDFILTFATVMPWNKMFRRSFVEENRLQFQDRRNSNDTYFCACALLLAKRIVTVRERLVTYRIGREGSLVSSLSRDPMANVAVWADVRRDMGDLLDFPENDYFFKVLSVLLQTKRQLKGQGGKQALKAAKREGILRDVGLAGRPLCFYARWVWWFLGRRRANTN</sequence>
<keyword evidence="3" id="KW-1185">Reference proteome</keyword>
<dbReference type="GO" id="GO:0016757">
    <property type="term" value="F:glycosyltransferase activity"/>
    <property type="evidence" value="ECO:0007669"/>
    <property type="project" value="UniProtKB-KW"/>
</dbReference>
<dbReference type="CDD" id="cd00761">
    <property type="entry name" value="Glyco_tranf_GTA_type"/>
    <property type="match status" value="1"/>
</dbReference>
<comment type="caution">
    <text evidence="2">The sequence shown here is derived from an EMBL/GenBank/DDBJ whole genome shotgun (WGS) entry which is preliminary data.</text>
</comment>
<reference evidence="2 3" key="1">
    <citation type="submission" date="2024-01" db="EMBL/GenBank/DDBJ databases">
        <title>novel species in genus Adlercreutzia.</title>
        <authorList>
            <person name="Liu X."/>
        </authorList>
    </citation>
    <scope>NUCLEOTIDE SEQUENCE [LARGE SCALE GENOMIC DNA]</scope>
    <source>
        <strain evidence="2 3">R22</strain>
    </source>
</reference>
<dbReference type="RefSeq" id="WP_326455081.1">
    <property type="nucleotide sequence ID" value="NZ_JAYMFH010000016.1"/>
</dbReference>
<dbReference type="Proteomes" id="UP001343724">
    <property type="component" value="Unassembled WGS sequence"/>
</dbReference>
<dbReference type="PANTHER" id="PTHR22916">
    <property type="entry name" value="GLYCOSYLTRANSFERASE"/>
    <property type="match status" value="1"/>
</dbReference>
<dbReference type="EC" id="2.4.-.-" evidence="2"/>
<evidence type="ECO:0000313" key="2">
    <source>
        <dbReference type="EMBL" id="MEC4295685.1"/>
    </source>
</evidence>
<organism evidence="2 3">
    <name type="scientific">Adlercreutzia shanghongiae</name>
    <dbReference type="NCBI Taxonomy" id="3111773"/>
    <lineage>
        <taxon>Bacteria</taxon>
        <taxon>Bacillati</taxon>
        <taxon>Actinomycetota</taxon>
        <taxon>Coriobacteriia</taxon>
        <taxon>Eggerthellales</taxon>
        <taxon>Eggerthellaceae</taxon>
        <taxon>Adlercreutzia</taxon>
    </lineage>
</organism>
<name>A0ABU6J1C2_9ACTN</name>